<dbReference type="AlphaFoldDB" id="A0A816FZV7"/>
<keyword evidence="2" id="KW-0812">Transmembrane</keyword>
<name>A0A816FZV7_ADIRI</name>
<evidence type="ECO:0000256" key="2">
    <source>
        <dbReference type="SAM" id="Phobius"/>
    </source>
</evidence>
<evidence type="ECO:0000313" key="4">
    <source>
        <dbReference type="Proteomes" id="UP000663828"/>
    </source>
</evidence>
<keyword evidence="2" id="KW-1133">Transmembrane helix</keyword>
<evidence type="ECO:0000256" key="1">
    <source>
        <dbReference type="SAM" id="MobiDB-lite"/>
    </source>
</evidence>
<feature type="non-terminal residue" evidence="3">
    <location>
        <position position="546"/>
    </location>
</feature>
<reference evidence="3" key="1">
    <citation type="submission" date="2021-02" db="EMBL/GenBank/DDBJ databases">
        <authorList>
            <person name="Nowell W R."/>
        </authorList>
    </citation>
    <scope>NUCLEOTIDE SEQUENCE</scope>
</reference>
<feature type="compositionally biased region" description="Low complexity" evidence="1">
    <location>
        <begin position="117"/>
        <end position="129"/>
    </location>
</feature>
<feature type="compositionally biased region" description="Low complexity" evidence="1">
    <location>
        <begin position="27"/>
        <end position="60"/>
    </location>
</feature>
<dbReference type="Proteomes" id="UP000663828">
    <property type="component" value="Unassembled WGS sequence"/>
</dbReference>
<feature type="compositionally biased region" description="Low complexity" evidence="1">
    <location>
        <begin position="67"/>
        <end position="110"/>
    </location>
</feature>
<feature type="compositionally biased region" description="Low complexity" evidence="1">
    <location>
        <begin position="138"/>
        <end position="153"/>
    </location>
</feature>
<sequence>TLHLRYEHTASQPPQPTGTGIAESSATSSEITPITLISTTTPPEQSTSSTSVSIASEPSTSQPPEPTGTGTAESSATSSEITPITLISTTTPPGQSTSSTSVSIASEPSTSQPPEPTGTGTTQSSATSSDITPGTLISTTTPPGQSTSSASVDTTASTSILTSSNATASMVTASDTSTNTNVSNTYMSSMYTSTSTPIQTTNTTITTTVITSLFSIGSASYEYTVTQTVNLTALTCWNISDPVCQKNLTVMLSNHLSSLFSNIEIDFRNCNNVACNISYTASLESYKRFNHSEIQDFIVNRTSQLGLAPPTRLEAKPQCRGYSDVSPKTQGACVYCGTERPCADFDESTCDPGEYGKFFVCRCDRTKHFFRTNYDYDGRCERTATITWEQMLALCLLLFFILLLLLALLLFLCRRRRKLAKQAKREPEVLANAPQKPLSMELSNIYNSGRMHSNDYSTIPHLRRAPLLYSVPPSNDYVYQPRTTQNYTYPSRNYPYTHGGVPSTYLGETDDRLGVLRDLVNEYTLENGSSGRVNLARDLDDDEIYV</sequence>
<dbReference type="EMBL" id="CAJNOR010012547">
    <property type="protein sequence ID" value="CAF1668315.1"/>
    <property type="molecule type" value="Genomic_DNA"/>
</dbReference>
<organism evidence="3 4">
    <name type="scientific">Adineta ricciae</name>
    <name type="common">Rotifer</name>
    <dbReference type="NCBI Taxonomy" id="249248"/>
    <lineage>
        <taxon>Eukaryota</taxon>
        <taxon>Metazoa</taxon>
        <taxon>Spiralia</taxon>
        <taxon>Gnathifera</taxon>
        <taxon>Rotifera</taxon>
        <taxon>Eurotatoria</taxon>
        <taxon>Bdelloidea</taxon>
        <taxon>Adinetida</taxon>
        <taxon>Adinetidae</taxon>
        <taxon>Adineta</taxon>
    </lineage>
</organism>
<keyword evidence="4" id="KW-1185">Reference proteome</keyword>
<keyword evidence="2" id="KW-0472">Membrane</keyword>
<accession>A0A816FZV7</accession>
<feature type="transmembrane region" description="Helical" evidence="2">
    <location>
        <begin position="391"/>
        <end position="412"/>
    </location>
</feature>
<evidence type="ECO:0000313" key="3">
    <source>
        <dbReference type="EMBL" id="CAF1668315.1"/>
    </source>
</evidence>
<comment type="caution">
    <text evidence="3">The sequence shown here is derived from an EMBL/GenBank/DDBJ whole genome shotgun (WGS) entry which is preliminary data.</text>
</comment>
<gene>
    <name evidence="3" type="ORF">XAT740_LOCUS58193</name>
</gene>
<feature type="region of interest" description="Disordered" evidence="1">
    <location>
        <begin position="1"/>
        <end position="153"/>
    </location>
</feature>
<proteinExistence type="predicted"/>
<protein>
    <submittedName>
        <fullName evidence="3">Uncharacterized protein</fullName>
    </submittedName>
</protein>